<dbReference type="Proteomes" id="UP000478052">
    <property type="component" value="Unassembled WGS sequence"/>
</dbReference>
<organism evidence="1 2">
    <name type="scientific">Aphis craccivora</name>
    <name type="common">Cowpea aphid</name>
    <dbReference type="NCBI Taxonomy" id="307492"/>
    <lineage>
        <taxon>Eukaryota</taxon>
        <taxon>Metazoa</taxon>
        <taxon>Ecdysozoa</taxon>
        <taxon>Arthropoda</taxon>
        <taxon>Hexapoda</taxon>
        <taxon>Insecta</taxon>
        <taxon>Pterygota</taxon>
        <taxon>Neoptera</taxon>
        <taxon>Paraneoptera</taxon>
        <taxon>Hemiptera</taxon>
        <taxon>Sternorrhyncha</taxon>
        <taxon>Aphidomorpha</taxon>
        <taxon>Aphidoidea</taxon>
        <taxon>Aphididae</taxon>
        <taxon>Aphidini</taxon>
        <taxon>Aphis</taxon>
        <taxon>Aphis</taxon>
    </lineage>
</organism>
<dbReference type="OrthoDB" id="67296at2759"/>
<keyword evidence="2" id="KW-1185">Reference proteome</keyword>
<feature type="non-terminal residue" evidence="1">
    <location>
        <position position="1"/>
    </location>
</feature>
<name>A0A6G0Y9M1_APHCR</name>
<dbReference type="PANTHER" id="PTHR28653">
    <property type="match status" value="1"/>
</dbReference>
<dbReference type="GO" id="GO:0000724">
    <property type="term" value="P:double-strand break repair via homologous recombination"/>
    <property type="evidence" value="ECO:0007669"/>
    <property type="project" value="TreeGrafter"/>
</dbReference>
<sequence length="224" mass="25578">PLVFIPGFKYCLFSMDSSKVKCTLLCGSSAAYSQSLLFESAVYWSEFGYRVVYIQISQMKSLPIPLDGAKPPSVHALNRITFLTLSQWEDLVKYACSIHENSPNVPHVILVSELNNYYMNEDSDRTTRLAHMLCACLCDAIAYCSKVHNSTTYLTISTQDTTLETHKLSAMYFPSTTWISNVVDDQVFFSKKQLYSHQQHSCKIKFIKVNNKLRCNSVEELYNM</sequence>
<protein>
    <submittedName>
        <fullName evidence="1">Uncharacterized protein</fullName>
    </submittedName>
</protein>
<dbReference type="AlphaFoldDB" id="A0A6G0Y9M1"/>
<proteinExistence type="predicted"/>
<dbReference type="GO" id="GO:0097196">
    <property type="term" value="C:Shu complex"/>
    <property type="evidence" value="ECO:0007669"/>
    <property type="project" value="TreeGrafter"/>
</dbReference>
<dbReference type="EMBL" id="VUJU01005343">
    <property type="protein sequence ID" value="KAF0751541.1"/>
    <property type="molecule type" value="Genomic_DNA"/>
</dbReference>
<dbReference type="GO" id="GO:0003697">
    <property type="term" value="F:single-stranded DNA binding"/>
    <property type="evidence" value="ECO:0007669"/>
    <property type="project" value="TreeGrafter"/>
</dbReference>
<evidence type="ECO:0000313" key="1">
    <source>
        <dbReference type="EMBL" id="KAF0751541.1"/>
    </source>
</evidence>
<comment type="caution">
    <text evidence="1">The sequence shown here is derived from an EMBL/GenBank/DDBJ whole genome shotgun (WGS) entry which is preliminary data.</text>
</comment>
<accession>A0A6G0Y9M1</accession>
<reference evidence="1 2" key="1">
    <citation type="submission" date="2019-08" db="EMBL/GenBank/DDBJ databases">
        <title>Whole genome of Aphis craccivora.</title>
        <authorList>
            <person name="Voronova N.V."/>
            <person name="Shulinski R.S."/>
            <person name="Bandarenka Y.V."/>
            <person name="Zhorov D.G."/>
            <person name="Warner D."/>
        </authorList>
    </citation>
    <scope>NUCLEOTIDE SEQUENCE [LARGE SCALE GENOMIC DNA]</scope>
    <source>
        <strain evidence="1">180601</strain>
        <tissue evidence="1">Whole Body</tissue>
    </source>
</reference>
<evidence type="ECO:0000313" key="2">
    <source>
        <dbReference type="Proteomes" id="UP000478052"/>
    </source>
</evidence>
<gene>
    <name evidence="1" type="ORF">FWK35_00018441</name>
</gene>
<dbReference type="PANTHER" id="PTHR28653:SF1">
    <property type="entry name" value="ATPASE SWSAP1"/>
    <property type="match status" value="1"/>
</dbReference>